<feature type="transmembrane region" description="Helical" evidence="1">
    <location>
        <begin position="20"/>
        <end position="39"/>
    </location>
</feature>
<feature type="transmembrane region" description="Helical" evidence="1">
    <location>
        <begin position="704"/>
        <end position="730"/>
    </location>
</feature>
<feature type="transmembrane region" description="Helical" evidence="1">
    <location>
        <begin position="750"/>
        <end position="771"/>
    </location>
</feature>
<name>A0A978V4V5_ZIZJJ</name>
<evidence type="ECO:0000313" key="4">
    <source>
        <dbReference type="Proteomes" id="UP000813462"/>
    </source>
</evidence>
<protein>
    <recommendedName>
        <fullName evidence="2">VTT domain-containing protein</fullName>
    </recommendedName>
</protein>
<dbReference type="InterPro" id="IPR032816">
    <property type="entry name" value="VTT_dom"/>
</dbReference>
<dbReference type="PANTHER" id="PTHR35124">
    <property type="entry name" value="CYTOCHROME P450 FAMILY PROTEIN"/>
    <property type="match status" value="1"/>
</dbReference>
<evidence type="ECO:0000259" key="2">
    <source>
        <dbReference type="Pfam" id="PF09335"/>
    </source>
</evidence>
<feature type="transmembrane region" description="Helical" evidence="1">
    <location>
        <begin position="778"/>
        <end position="802"/>
    </location>
</feature>
<comment type="caution">
    <text evidence="3">The sequence shown here is derived from an EMBL/GenBank/DDBJ whole genome shotgun (WGS) entry which is preliminary data.</text>
</comment>
<accession>A0A978V4V5</accession>
<dbReference type="Proteomes" id="UP000813462">
    <property type="component" value="Unassembled WGS sequence"/>
</dbReference>
<feature type="domain" description="VTT" evidence="2">
    <location>
        <begin position="766"/>
        <end position="884"/>
    </location>
</feature>
<organism evidence="3 4">
    <name type="scientific">Ziziphus jujuba var. spinosa</name>
    <dbReference type="NCBI Taxonomy" id="714518"/>
    <lineage>
        <taxon>Eukaryota</taxon>
        <taxon>Viridiplantae</taxon>
        <taxon>Streptophyta</taxon>
        <taxon>Embryophyta</taxon>
        <taxon>Tracheophyta</taxon>
        <taxon>Spermatophyta</taxon>
        <taxon>Magnoliopsida</taxon>
        <taxon>eudicotyledons</taxon>
        <taxon>Gunneridae</taxon>
        <taxon>Pentapetalae</taxon>
        <taxon>rosids</taxon>
        <taxon>fabids</taxon>
        <taxon>Rosales</taxon>
        <taxon>Rhamnaceae</taxon>
        <taxon>Paliureae</taxon>
        <taxon>Ziziphus</taxon>
    </lineage>
</organism>
<feature type="transmembrane region" description="Helical" evidence="1">
    <location>
        <begin position="835"/>
        <end position="854"/>
    </location>
</feature>
<dbReference type="AlphaFoldDB" id="A0A978V4V5"/>
<feature type="transmembrane region" description="Helical" evidence="1">
    <location>
        <begin position="866"/>
        <end position="884"/>
    </location>
</feature>
<proteinExistence type="predicted"/>
<keyword evidence="1" id="KW-0472">Membrane</keyword>
<gene>
    <name evidence="3" type="ORF">FEM48_Zijuj07G0133000</name>
</gene>
<dbReference type="Pfam" id="PF09335">
    <property type="entry name" value="VTT_dom"/>
    <property type="match status" value="1"/>
</dbReference>
<reference evidence="3" key="1">
    <citation type="journal article" date="2021" name="Front. Plant Sci.">
        <title>Chromosome-Scale Genome Assembly for Chinese Sour Jujube and Insights Into Its Genome Evolution and Domestication Signature.</title>
        <authorList>
            <person name="Shen L.-Y."/>
            <person name="Luo H."/>
            <person name="Wang X.-L."/>
            <person name="Wang X.-M."/>
            <person name="Qiu X.-J."/>
            <person name="Liu H."/>
            <person name="Zhou S.-S."/>
            <person name="Jia K.-H."/>
            <person name="Nie S."/>
            <person name="Bao Y.-T."/>
            <person name="Zhang R.-G."/>
            <person name="Yun Q.-Z."/>
            <person name="Chai Y.-H."/>
            <person name="Lu J.-Y."/>
            <person name="Li Y."/>
            <person name="Zhao S.-W."/>
            <person name="Mao J.-F."/>
            <person name="Jia S.-G."/>
            <person name="Mao Y.-M."/>
        </authorList>
    </citation>
    <scope>NUCLEOTIDE SEQUENCE</scope>
    <source>
        <strain evidence="3">AT0</strain>
        <tissue evidence="3">Leaf</tissue>
    </source>
</reference>
<sequence>MKGLNWPSTNPWTPRSSPLLHWRFGLLTALVLVGMVVVLSADGRTIKSFVDAWRSRQDYLSTVKVSTNNGRAFPPQTYEGMSISPSESAIAEFDNQINQTQFNITFDSLNPVNLTQNEQSFSENSTGVFMNSEKNQTQLVFSSSLSWVANELERDLTKNLLARWLAPGGEPCKDSKTVDIAIPGLDGQDLIELSAGEIHEFGFLSLDDAKNPRCLGGDYFETDLSGDSWKSRPLVKDFNNGSYSISLQVHPDFVGIYNLTIILLFRHFEGLRFSPPRFAYDQELRKIQIRFYKGSAQLPELQTCQESDFGRDLWSGRWTRHGRNDDCQISNDGRYRCLPSDFQCQNPWCNGSLGLLESNGWVYSAHCSFRLFTADSAWNCLKNRWIFFWGDSNHVDTIRNILHFILDLHEIPSVPRRFDRNFSNPKDPSQTVRITSIFNGHWNDTQNYQGLNSLKDEGFRNLVKKYFSEETVPDTIIMNSGLHDGVFWTNIRAFSKGANYAASFWKEVLESIKQRGLMFPKVYYRTTIATGGYARTLQFNPNKMEAFNWVVLEKLKEAGVISGVIDNFDMTFPWHFDNRCNDGVHYGRAPAKMRWRDGQIGHQYFVDLMLAHILLNALCEEKHQAGENSGHKMKHQMPVICLKHACYDVTTNWFPVYDGINLRAPNLANLGGLRPRLSLKQAQPDYEDDDEECRPWRRRLSMAFTWGSAFRIALLLLVVAAVVTACYTLPVEKILKDFLQWVDKDLGPWGPFVLAVAYIPLTVLAVPASVLTLGGGYLFGLPVGFVADSIGATIGAGAAFVLGRTIGRSFVVSKLKDYPQFRSVAIAIRKSGFKIVLLLRLVPLLPFSMLNYLLSVTPVPVGEYMLASWLGMMPITLALVYVGTTLKDLSDVTHGWSKKLIGLPYEHPYSKGVCIVTILLLHVPCKALIILGLVVSVVLMICVTKVARAALEKALAEDEDIEDFLEPAQLPIVDEHAVDLNRPLIIKIDESQDNHEK</sequence>
<keyword evidence="1" id="KW-0812">Transmembrane</keyword>
<dbReference type="PANTHER" id="PTHR35124:SF1">
    <property type="entry name" value="CYTOCHROME P450 FAMILY PROTEIN"/>
    <property type="match status" value="1"/>
</dbReference>
<keyword evidence="1" id="KW-1133">Transmembrane helix</keyword>
<dbReference type="EMBL" id="JAEACU010000007">
    <property type="protein sequence ID" value="KAH7522388.1"/>
    <property type="molecule type" value="Genomic_DNA"/>
</dbReference>
<evidence type="ECO:0000256" key="1">
    <source>
        <dbReference type="SAM" id="Phobius"/>
    </source>
</evidence>
<evidence type="ECO:0000313" key="3">
    <source>
        <dbReference type="EMBL" id="KAH7522388.1"/>
    </source>
</evidence>
<feature type="transmembrane region" description="Helical" evidence="1">
    <location>
        <begin position="915"/>
        <end position="943"/>
    </location>
</feature>